<keyword evidence="2" id="KW-0963">Cytoplasm</keyword>
<dbReference type="InterPro" id="IPR030113">
    <property type="entry name" value="AFAP"/>
</dbReference>
<evidence type="ECO:0000256" key="2">
    <source>
        <dbReference type="ARBA" id="ARBA00022490"/>
    </source>
</evidence>
<feature type="region of interest" description="Disordered" evidence="5">
    <location>
        <begin position="676"/>
        <end position="717"/>
    </location>
</feature>
<proteinExistence type="predicted"/>
<feature type="compositionally biased region" description="Basic residues" evidence="5">
    <location>
        <begin position="209"/>
        <end position="219"/>
    </location>
</feature>
<gene>
    <name evidence="7" type="ORF">HOLleu_38935</name>
</gene>
<dbReference type="EMBL" id="JAIZAY010000021">
    <property type="protein sequence ID" value="KAJ8021665.1"/>
    <property type="molecule type" value="Genomic_DNA"/>
</dbReference>
<dbReference type="SUPFAM" id="SSF50729">
    <property type="entry name" value="PH domain-like"/>
    <property type="match status" value="1"/>
</dbReference>
<organism evidence="7 8">
    <name type="scientific">Holothuria leucospilota</name>
    <name type="common">Black long sea cucumber</name>
    <name type="synonym">Mertensiothuria leucospilota</name>
    <dbReference type="NCBI Taxonomy" id="206669"/>
    <lineage>
        <taxon>Eukaryota</taxon>
        <taxon>Metazoa</taxon>
        <taxon>Echinodermata</taxon>
        <taxon>Eleutherozoa</taxon>
        <taxon>Echinozoa</taxon>
        <taxon>Holothuroidea</taxon>
        <taxon>Aspidochirotacea</taxon>
        <taxon>Aspidochirotida</taxon>
        <taxon>Holothuriidae</taxon>
        <taxon>Holothuria</taxon>
    </lineage>
</organism>
<dbReference type="PANTHER" id="PTHR14338:SF7">
    <property type="entry name" value="PH DOMAIN-CONTAINING PROTEIN"/>
    <property type="match status" value="1"/>
</dbReference>
<dbReference type="GO" id="GO:0005829">
    <property type="term" value="C:cytosol"/>
    <property type="evidence" value="ECO:0007669"/>
    <property type="project" value="TreeGrafter"/>
</dbReference>
<evidence type="ECO:0000259" key="6">
    <source>
        <dbReference type="PROSITE" id="PS50003"/>
    </source>
</evidence>
<evidence type="ECO:0000313" key="7">
    <source>
        <dbReference type="EMBL" id="KAJ8021665.1"/>
    </source>
</evidence>
<dbReference type="AlphaFoldDB" id="A0A9Q1BCL9"/>
<sequence length="748" mass="83909">MYYDFEKGSGPVRVVDEHEEQLLYQDVDDDNYDDDFSDSTDFEEVGEGGQVTSPTIQTKQKKGKSEIFREQFVEDSQVDMIGELFYCNMYSTISNRISKWVKKYCVARDMHLLCHNGPKKKASLDIPLPGHTVTLAARTAGKKNVLIINHPSKGDQMFSCRSKEEAERWLEVLQDYATMGHEIVPQTGYVAAIETHCATKGKDKEKKNKKEKKKDKKKDKNASISPELTVDDKGNLSGFVNLYGIHFGEPKWKKHWISIKESTFSCHLEPNGISIFSFNLKKTTIDLAEQKSSQDSTTLKIVSGQDTYVLIEPLNMIDSGRLLKSLVAGMTAGAKPEEKQKQSGLVARLMEAFEQSQNEPSFYEPWSSVTSPGCSPPVLSPVESSSPPFTKEYQLKGWSPKKREPSVVYFQARGPSLDEEIEREESVYTNKDILRSRNPELPDNVEELYLEVLADYCQSSREPEENGLMEELPEEDYLDVTPSYSNVTPPRTRLGSLKMPRMNLRLHKNNRPVSAAVKSTEEEEPSKSPPSTDSKTSGKSSSLQRFFSPKSSSNLTVSDDNKSKASSKVSPKPSPKSSPKPSPKVEKKTTVKKSEPGKPDLKLAAKLNEERTAKEAKRKELNQKKKEIRLKKFSLKTDAERDAADEELRAIQKEWNEVNSSLIDLEKKIYMAKSGISTSEETSTNNSNSTATNNGLPGNNWTHKRGSVASRASEINRRMSVLEDGTIGEDEKVTTGTVKNMKSLFQGN</sequence>
<keyword evidence="3" id="KW-0677">Repeat</keyword>
<dbReference type="PANTHER" id="PTHR14338">
    <property type="entry name" value="ACTIN FILAMENT-ASSOCIATED PROTEIN 1 FAMILY MEMBER"/>
    <property type="match status" value="1"/>
</dbReference>
<feature type="compositionally biased region" description="Basic and acidic residues" evidence="5">
    <location>
        <begin position="583"/>
        <end position="625"/>
    </location>
</feature>
<name>A0A9Q1BCL9_HOLLE</name>
<dbReference type="GO" id="GO:0017124">
    <property type="term" value="F:SH3 domain binding"/>
    <property type="evidence" value="ECO:0007669"/>
    <property type="project" value="TreeGrafter"/>
</dbReference>
<dbReference type="InterPro" id="IPR001849">
    <property type="entry name" value="PH_domain"/>
</dbReference>
<feature type="region of interest" description="Disordered" evidence="5">
    <location>
        <begin position="461"/>
        <end position="629"/>
    </location>
</feature>
<protein>
    <submittedName>
        <fullName evidence="7">Actin filament-associated protein 1</fullName>
    </submittedName>
</protein>
<feature type="domain" description="PH" evidence="6">
    <location>
        <begin position="77"/>
        <end position="178"/>
    </location>
</feature>
<accession>A0A9Q1BCL9</accession>
<reference evidence="7" key="1">
    <citation type="submission" date="2021-10" db="EMBL/GenBank/DDBJ databases">
        <title>Tropical sea cucumber genome reveals ecological adaptation and Cuvierian tubules defense mechanism.</title>
        <authorList>
            <person name="Chen T."/>
        </authorList>
    </citation>
    <scope>NUCLEOTIDE SEQUENCE</scope>
    <source>
        <strain evidence="7">Nanhai2018</strain>
        <tissue evidence="7">Muscle</tissue>
    </source>
</reference>
<evidence type="ECO:0000256" key="4">
    <source>
        <dbReference type="ARBA" id="ARBA00023054"/>
    </source>
</evidence>
<feature type="region of interest" description="Disordered" evidence="5">
    <location>
        <begin position="200"/>
        <end position="227"/>
    </location>
</feature>
<feature type="compositionally biased region" description="Pro residues" evidence="5">
    <location>
        <begin position="572"/>
        <end position="582"/>
    </location>
</feature>
<comment type="subcellular location">
    <subcellularLocation>
        <location evidence="1">Cytoplasm</location>
    </subcellularLocation>
</comment>
<keyword evidence="4" id="KW-0175">Coiled coil</keyword>
<evidence type="ECO:0000256" key="5">
    <source>
        <dbReference type="SAM" id="MobiDB-lite"/>
    </source>
</evidence>
<dbReference type="InterPro" id="IPR011993">
    <property type="entry name" value="PH-like_dom_sf"/>
</dbReference>
<dbReference type="PROSITE" id="PS50003">
    <property type="entry name" value="PH_DOMAIN"/>
    <property type="match status" value="1"/>
</dbReference>
<feature type="compositionally biased region" description="Acidic residues" evidence="5">
    <location>
        <begin position="465"/>
        <end position="478"/>
    </location>
</feature>
<keyword evidence="8" id="KW-1185">Reference proteome</keyword>
<evidence type="ECO:0000313" key="8">
    <source>
        <dbReference type="Proteomes" id="UP001152320"/>
    </source>
</evidence>
<feature type="compositionally biased region" description="Low complexity" evidence="5">
    <location>
        <begin position="529"/>
        <end position="542"/>
    </location>
</feature>
<evidence type="ECO:0000256" key="1">
    <source>
        <dbReference type="ARBA" id="ARBA00004496"/>
    </source>
</evidence>
<feature type="compositionally biased region" description="Low complexity" evidence="5">
    <location>
        <begin position="677"/>
        <end position="694"/>
    </location>
</feature>
<dbReference type="OrthoDB" id="9937741at2759"/>
<dbReference type="Proteomes" id="UP001152320">
    <property type="component" value="Chromosome 21"/>
</dbReference>
<dbReference type="SMART" id="SM00233">
    <property type="entry name" value="PH"/>
    <property type="match status" value="2"/>
</dbReference>
<feature type="compositionally biased region" description="Polar residues" evidence="5">
    <location>
        <begin position="543"/>
        <end position="558"/>
    </location>
</feature>
<evidence type="ECO:0000256" key="3">
    <source>
        <dbReference type="ARBA" id="ARBA00022737"/>
    </source>
</evidence>
<dbReference type="Gene3D" id="2.30.29.30">
    <property type="entry name" value="Pleckstrin-homology domain (PH domain)/Phosphotyrosine-binding domain (PTB)"/>
    <property type="match status" value="1"/>
</dbReference>
<comment type="caution">
    <text evidence="7">The sequence shown here is derived from an EMBL/GenBank/DDBJ whole genome shotgun (WGS) entry which is preliminary data.</text>
</comment>